<accession>A0A6P8UAJ1</accession>
<dbReference type="OrthoDB" id="10068969at2759"/>
<feature type="region of interest" description="Disordered" evidence="1">
    <location>
        <begin position="507"/>
        <end position="532"/>
    </location>
</feature>
<feature type="compositionally biased region" description="Polar residues" evidence="1">
    <location>
        <begin position="416"/>
        <end position="433"/>
    </location>
</feature>
<feature type="compositionally biased region" description="Polar residues" evidence="1">
    <location>
        <begin position="108"/>
        <end position="117"/>
    </location>
</feature>
<feature type="region of interest" description="Disordered" evidence="1">
    <location>
        <begin position="91"/>
        <end position="129"/>
    </location>
</feature>
<dbReference type="GeneID" id="117547343"/>
<dbReference type="PANTHER" id="PTHR47331">
    <property type="entry name" value="PHD-TYPE DOMAIN-CONTAINING PROTEIN"/>
    <property type="match status" value="1"/>
</dbReference>
<proteinExistence type="predicted"/>
<dbReference type="PANTHER" id="PTHR47331:SF6">
    <property type="entry name" value="DOUBLECORTIN DOMAIN-CONTAINING PROTEIN"/>
    <property type="match status" value="1"/>
</dbReference>
<dbReference type="AlphaFoldDB" id="A0A6P8UAJ1"/>
<reference evidence="3" key="1">
    <citation type="submission" date="2025-08" db="UniProtKB">
        <authorList>
            <consortium name="RefSeq"/>
        </authorList>
    </citation>
    <scope>IDENTIFICATION</scope>
</reference>
<evidence type="ECO:0000256" key="1">
    <source>
        <dbReference type="SAM" id="MobiDB-lite"/>
    </source>
</evidence>
<dbReference type="RefSeq" id="XP_034073861.1">
    <property type="nucleotide sequence ID" value="XM_034217970.1"/>
</dbReference>
<name>A0A6P8UAJ1_GYMAC</name>
<keyword evidence="2" id="KW-1185">Reference proteome</keyword>
<dbReference type="InParanoid" id="A0A6P8UAJ1"/>
<dbReference type="Proteomes" id="UP000515161">
    <property type="component" value="Unplaced"/>
</dbReference>
<sequence length="718" mass="79478">MMDATPHAEEQQAGPSSDRSFLIRSAAASSSSSSQNSSASLAAAKARAKVLAARACAAFVQKENELLMEKARIDAALATLKLDKEIAEAEPEADALESAAEQIDGGSRASNLGSLPHQSPHERTSEYVQCHSKAASQHALVDLAHHQLQPHNPTALNNVAFDHSVSARNRKITHMLPSQLIKPDANPDGSYPTRRELLTSSLTIFDNRSESYWSWKSSFLNCTKGTDLTCSEELDLLIKWLGPQSSAHVKRIRAVHVNDSARGLIMTWSRLQDCYGSPEMIEKALFDRVEQFPKINNRDPVKLRELGDLLQELVSAQQEGNLPGLSCLDTSRGLNPIVEKLPFNLQDKWMSHGSMYKEQNHVHFPPFTYFADFVCREAYIRNNPSFFLSSSTVAIVKQDNTVKKMDSSKNFISSHMTEVSSMSDSDNTETSSVKPDVEKQCPIHKKPHPLKYCKGFRTKTLEERKAFLRQGGICFRCCSSSKHLAKDCKIAVQCKECNSNKHIAALHPGPAPWHNQNPESENGGEDDTESSPTVNSKCTEVCGENNGPRSCSKICLITVHPKGRPDRSVRLYAILDDQSNRSLARSEFFDLFGVEGTDTPYTLQTCAGLTEISGRRATSFIAQPLDGSLSINLPTLIECNYIPKDRSEIPTPEVAECHTHLHSIAQHIPQLDPEAQILLLLGRDVLQVHKVRDQQNGPNEAPYAQRLDLGWVIIGEAV</sequence>
<dbReference type="KEGG" id="gacu:117547343"/>
<feature type="region of interest" description="Disordered" evidence="1">
    <location>
        <begin position="416"/>
        <end position="437"/>
    </location>
</feature>
<protein>
    <submittedName>
        <fullName evidence="3">Uncharacterized protein LOC117547343</fullName>
    </submittedName>
</protein>
<evidence type="ECO:0000313" key="2">
    <source>
        <dbReference type="Proteomes" id="UP000515161"/>
    </source>
</evidence>
<evidence type="ECO:0000313" key="3">
    <source>
        <dbReference type="RefSeq" id="XP_034073861.1"/>
    </source>
</evidence>
<gene>
    <name evidence="3" type="primary">LOC117547343</name>
</gene>
<organism evidence="2 3">
    <name type="scientific">Gymnodraco acuticeps</name>
    <name type="common">Antarctic dragonfish</name>
    <dbReference type="NCBI Taxonomy" id="8218"/>
    <lineage>
        <taxon>Eukaryota</taxon>
        <taxon>Metazoa</taxon>
        <taxon>Chordata</taxon>
        <taxon>Craniata</taxon>
        <taxon>Vertebrata</taxon>
        <taxon>Euteleostomi</taxon>
        <taxon>Actinopterygii</taxon>
        <taxon>Neopterygii</taxon>
        <taxon>Teleostei</taxon>
        <taxon>Neoteleostei</taxon>
        <taxon>Acanthomorphata</taxon>
        <taxon>Eupercaria</taxon>
        <taxon>Perciformes</taxon>
        <taxon>Notothenioidei</taxon>
        <taxon>Bathydraconidae</taxon>
        <taxon>Gymnodraco</taxon>
    </lineage>
</organism>